<accession>A0ABR5T8D8</accession>
<comment type="caution">
    <text evidence="1">The sequence shown here is derived from an EMBL/GenBank/DDBJ whole genome shotgun (WGS) entry which is preliminary data.</text>
</comment>
<sequence>MPDRTGVTPESEMTKNEYRTARRAIRDNGRYVLRWMEGGARDAMDRLTQKAVDPLVERANLFDSMGWGITLAKSIAPGIASQRAFGKPCTNLSGCVPGNCCLIGQKRVAPQSPIDVALQAAAAHRHQLMTVPRLDDETGDEWKRECDASLSQLLTALAALDDADAMRVIRDHPGVELDGERNFP</sequence>
<organism evidence="1 2">
    <name type="scientific">Burkholderia savannae</name>
    <dbReference type="NCBI Taxonomy" id="1637837"/>
    <lineage>
        <taxon>Bacteria</taxon>
        <taxon>Pseudomonadati</taxon>
        <taxon>Pseudomonadota</taxon>
        <taxon>Betaproteobacteria</taxon>
        <taxon>Burkholderiales</taxon>
        <taxon>Burkholderiaceae</taxon>
        <taxon>Burkholderia</taxon>
        <taxon>pseudomallei group</taxon>
    </lineage>
</organism>
<evidence type="ECO:0000313" key="2">
    <source>
        <dbReference type="Proteomes" id="UP000070255"/>
    </source>
</evidence>
<dbReference type="Proteomes" id="UP000070255">
    <property type="component" value="Unassembled WGS sequence"/>
</dbReference>
<protein>
    <submittedName>
        <fullName evidence="1">Uncharacterized protein</fullName>
    </submittedName>
</protein>
<proteinExistence type="predicted"/>
<name>A0ABR5T8D8_9BURK</name>
<reference evidence="1 2" key="1">
    <citation type="submission" date="2015-11" db="EMBL/GenBank/DDBJ databases">
        <authorList>
            <person name="Sahl J."/>
            <person name="Wagner D."/>
            <person name="Keim P."/>
        </authorList>
    </citation>
    <scope>NUCLEOTIDE SEQUENCE [LARGE SCALE GENOMIC DNA]</scope>
    <source>
        <strain evidence="1 2">BDU18</strain>
    </source>
</reference>
<keyword evidence="2" id="KW-1185">Reference proteome</keyword>
<evidence type="ECO:0000313" key="1">
    <source>
        <dbReference type="EMBL" id="KWZ39555.1"/>
    </source>
</evidence>
<dbReference type="EMBL" id="LNJQ01000003">
    <property type="protein sequence ID" value="KWZ39555.1"/>
    <property type="molecule type" value="Genomic_DNA"/>
</dbReference>
<gene>
    <name evidence="1" type="ORF">WS72_19300</name>
</gene>